<evidence type="ECO:0000259" key="9">
    <source>
        <dbReference type="Pfam" id="PF06458"/>
    </source>
</evidence>
<feature type="compositionally biased region" description="Polar residues" evidence="6">
    <location>
        <begin position="197"/>
        <end position="209"/>
    </location>
</feature>
<feature type="chain" id="PRO_5039234610" evidence="7">
    <location>
        <begin position="23"/>
        <end position="690"/>
    </location>
</feature>
<evidence type="ECO:0000256" key="5">
    <source>
        <dbReference type="ARBA" id="ARBA00023088"/>
    </source>
</evidence>
<feature type="domain" description="MucBP" evidence="9">
    <location>
        <begin position="531"/>
        <end position="584"/>
    </location>
</feature>
<evidence type="ECO:0000256" key="3">
    <source>
        <dbReference type="ARBA" id="ARBA00022729"/>
    </source>
</evidence>
<feature type="region of interest" description="Disordered" evidence="6">
    <location>
        <begin position="624"/>
        <end position="660"/>
    </location>
</feature>
<proteinExistence type="predicted"/>
<keyword evidence="2" id="KW-0964">Secreted</keyword>
<evidence type="ECO:0000256" key="6">
    <source>
        <dbReference type="SAM" id="MobiDB-lite"/>
    </source>
</evidence>
<feature type="compositionally biased region" description="Polar residues" evidence="6">
    <location>
        <begin position="385"/>
        <end position="398"/>
    </location>
</feature>
<feature type="domain" description="Gram-positive cocci surface proteins LPxTG" evidence="8">
    <location>
        <begin position="651"/>
        <end position="682"/>
    </location>
</feature>
<evidence type="ECO:0000313" key="10">
    <source>
        <dbReference type="EMBL" id="KRM46720.1"/>
    </source>
</evidence>
<comment type="caution">
    <text evidence="10">The sequence shown here is derived from an EMBL/GenBank/DDBJ whole genome shotgun (WGS) entry which is preliminary data.</text>
</comment>
<evidence type="ECO:0000313" key="11">
    <source>
        <dbReference type="Proteomes" id="UP000051957"/>
    </source>
</evidence>
<evidence type="ECO:0000256" key="2">
    <source>
        <dbReference type="ARBA" id="ARBA00022525"/>
    </source>
</evidence>
<feature type="domain" description="MucBP" evidence="9">
    <location>
        <begin position="113"/>
        <end position="177"/>
    </location>
</feature>
<dbReference type="Pfam" id="PF00746">
    <property type="entry name" value="Gram_pos_anchor"/>
    <property type="match status" value="1"/>
</dbReference>
<dbReference type="NCBIfam" id="TIGR01167">
    <property type="entry name" value="LPXTG_anchor"/>
    <property type="match status" value="1"/>
</dbReference>
<evidence type="ECO:0000259" key="8">
    <source>
        <dbReference type="Pfam" id="PF00746"/>
    </source>
</evidence>
<organism evidence="10 11">
    <name type="scientific">Lentilactobacillus parabuchneri DSM 5707 = NBRC 107865</name>
    <dbReference type="NCBI Taxonomy" id="1423784"/>
    <lineage>
        <taxon>Bacteria</taxon>
        <taxon>Bacillati</taxon>
        <taxon>Bacillota</taxon>
        <taxon>Bacilli</taxon>
        <taxon>Lactobacillales</taxon>
        <taxon>Lactobacillaceae</taxon>
        <taxon>Lentilactobacillus</taxon>
    </lineage>
</organism>
<feature type="compositionally biased region" description="Basic and acidic residues" evidence="6">
    <location>
        <begin position="355"/>
        <end position="365"/>
    </location>
</feature>
<dbReference type="Proteomes" id="UP000051957">
    <property type="component" value="Unassembled WGS sequence"/>
</dbReference>
<sequence>MKKAIVLSVSMGVLGFSAPLVSEQVARAEVTAAVSANPAENKSVEVVKEFYVKNLLGKRSIVKTVPTRLPIDSNGNIIVPDNEPDYTPDKTIVSSKKGSLNNIHVAYNALPATVTIKHFDESGEKILDDLVVGKATIHGKYYVSPAQADVSHYELVDPKLISGEILSTNFDINLIYKALNSVTQEVAPNNVVKVIQPTSEKNESSSLKPTTLAPEIKSIPEAPAAERQSAKKTTLTTKAQPVAVSPDPATPKLIEPEKSTAPEVSVTPQMPVAPQLETKEQVSSPDKPTVIDPKVEATAPTTLKEKPTVPEQQVVTTSSEKSVGLSKTTKEARTQNTTNPITTTIVNPAVQTKTTAEREAAKPKSVETGQPDNKETQTVKEGQHQTEFPASSGNSNAKDGSESPKTVGEAKAGVPASPKVGETTVKTSKVDDKKLTEAINKTKEPTEDQASKVKEVAKNDILTYQLRGLDTHGNQLFNKTLKLSNDEAVKFRNKNIEYYGYDWVSTDFDDQSKVLTLHYAAKKVKFNIINVDENGHVLSKNQVELDFGTSQSFAARHFPGYQAKQADKVLKADNLVPNDVEMVYTKLPETISRQSVEVPTKGEQHAATTTNKAVDNKAKLKSKTADKLKNARHHAAVVHDDDQPDLKDKQTASGDEKLPQTGESKSILSILAGVGILLVMAMKKGFKRFI</sequence>
<feature type="compositionally biased region" description="Polar residues" evidence="6">
    <location>
        <begin position="310"/>
        <end position="327"/>
    </location>
</feature>
<reference evidence="10 11" key="1">
    <citation type="journal article" date="2015" name="Genome Announc.">
        <title>Expanding the biotechnology potential of lactobacilli through comparative genomics of 213 strains and associated genera.</title>
        <authorList>
            <person name="Sun Z."/>
            <person name="Harris H.M."/>
            <person name="McCann A."/>
            <person name="Guo C."/>
            <person name="Argimon S."/>
            <person name="Zhang W."/>
            <person name="Yang X."/>
            <person name="Jeffery I.B."/>
            <person name="Cooney J.C."/>
            <person name="Kagawa T.F."/>
            <person name="Liu W."/>
            <person name="Song Y."/>
            <person name="Salvetti E."/>
            <person name="Wrobel A."/>
            <person name="Rasinkangas P."/>
            <person name="Parkhill J."/>
            <person name="Rea M.C."/>
            <person name="O'Sullivan O."/>
            <person name="Ritari J."/>
            <person name="Douillard F.P."/>
            <person name="Paul Ross R."/>
            <person name="Yang R."/>
            <person name="Briner A.E."/>
            <person name="Felis G.E."/>
            <person name="de Vos W.M."/>
            <person name="Barrangou R."/>
            <person name="Klaenhammer T.R."/>
            <person name="Caufield P.W."/>
            <person name="Cui Y."/>
            <person name="Zhang H."/>
            <person name="O'Toole P.W."/>
        </authorList>
    </citation>
    <scope>NUCLEOTIDE SEQUENCE [LARGE SCALE GENOMIC DNA]</scope>
    <source>
        <strain evidence="10 11">DSM 5707</strain>
    </source>
</reference>
<dbReference type="Pfam" id="PF06458">
    <property type="entry name" value="MucBP"/>
    <property type="match status" value="2"/>
</dbReference>
<feature type="signal peptide" evidence="7">
    <location>
        <begin position="1"/>
        <end position="22"/>
    </location>
</feature>
<keyword evidence="3 7" id="KW-0732">Signal</keyword>
<dbReference type="InterPro" id="IPR019931">
    <property type="entry name" value="LPXTG_anchor"/>
</dbReference>
<protein>
    <submittedName>
        <fullName evidence="10">LPXTG-motif cell wall anchor domain-containing protein</fullName>
    </submittedName>
</protein>
<name>A0A0R1YVY2_9LACO</name>
<dbReference type="PATRIC" id="fig|1423784.4.peg.2033"/>
<feature type="compositionally biased region" description="Low complexity" evidence="6">
    <location>
        <begin position="334"/>
        <end position="348"/>
    </location>
</feature>
<dbReference type="InterPro" id="IPR009459">
    <property type="entry name" value="MucBP_dom"/>
</dbReference>
<feature type="compositionally biased region" description="Basic and acidic residues" evidence="6">
    <location>
        <begin position="372"/>
        <end position="384"/>
    </location>
</feature>
<feature type="region of interest" description="Disordered" evidence="6">
    <location>
        <begin position="197"/>
        <end position="428"/>
    </location>
</feature>
<dbReference type="EMBL" id="AZGK01000005">
    <property type="protein sequence ID" value="KRM46720.1"/>
    <property type="molecule type" value="Genomic_DNA"/>
</dbReference>
<evidence type="ECO:0000256" key="7">
    <source>
        <dbReference type="SAM" id="SignalP"/>
    </source>
</evidence>
<dbReference type="AlphaFoldDB" id="A0A0R1YVY2"/>
<accession>A0A0R1YVY2</accession>
<feature type="compositionally biased region" description="Basic and acidic residues" evidence="6">
    <location>
        <begin position="637"/>
        <end position="658"/>
    </location>
</feature>
<evidence type="ECO:0000256" key="1">
    <source>
        <dbReference type="ARBA" id="ARBA00022512"/>
    </source>
</evidence>
<dbReference type="RefSeq" id="WP_057910228.1">
    <property type="nucleotide sequence ID" value="NZ_AZGK01000005.1"/>
</dbReference>
<keyword evidence="1" id="KW-0134">Cell wall</keyword>
<gene>
    <name evidence="10" type="ORF">FC51_GL001992</name>
</gene>
<keyword evidence="5" id="KW-0572">Peptidoglycan-anchor</keyword>
<evidence type="ECO:0000256" key="4">
    <source>
        <dbReference type="ARBA" id="ARBA00022737"/>
    </source>
</evidence>
<keyword evidence="4" id="KW-0677">Repeat</keyword>